<dbReference type="EMBL" id="JAAGWD010000002">
    <property type="protein sequence ID" value="NEM97454.1"/>
    <property type="molecule type" value="Genomic_DNA"/>
</dbReference>
<evidence type="ECO:0000256" key="1">
    <source>
        <dbReference type="SAM" id="MobiDB-lite"/>
    </source>
</evidence>
<evidence type="ECO:0000313" key="2">
    <source>
        <dbReference type="EMBL" id="NEM97454.1"/>
    </source>
</evidence>
<sequence>MIEIVVSVILQIATILGGVNPDKVAAEKKAQEIKAQSHQTSQSTTPPDGSTNVEGGTGNWYD</sequence>
<protein>
    <submittedName>
        <fullName evidence="2">Uncharacterized protein</fullName>
    </submittedName>
</protein>
<organism evidence="2 3">
    <name type="scientific">Pontibacter burrus</name>
    <dbReference type="NCBI Taxonomy" id="2704466"/>
    <lineage>
        <taxon>Bacteria</taxon>
        <taxon>Pseudomonadati</taxon>
        <taxon>Bacteroidota</taxon>
        <taxon>Cytophagia</taxon>
        <taxon>Cytophagales</taxon>
        <taxon>Hymenobacteraceae</taxon>
        <taxon>Pontibacter</taxon>
    </lineage>
</organism>
<dbReference type="RefSeq" id="WP_163913804.1">
    <property type="nucleotide sequence ID" value="NZ_JAAGWD010000002.1"/>
</dbReference>
<name>A0A6B3LVH9_9BACT</name>
<keyword evidence="3" id="KW-1185">Reference proteome</keyword>
<dbReference type="Proteomes" id="UP000474777">
    <property type="component" value="Unassembled WGS sequence"/>
</dbReference>
<comment type="caution">
    <text evidence="2">The sequence shown here is derived from an EMBL/GenBank/DDBJ whole genome shotgun (WGS) entry which is preliminary data.</text>
</comment>
<feature type="compositionally biased region" description="Polar residues" evidence="1">
    <location>
        <begin position="37"/>
        <end position="54"/>
    </location>
</feature>
<reference evidence="2 3" key="1">
    <citation type="submission" date="2020-02" db="EMBL/GenBank/DDBJ databases">
        <authorList>
            <person name="Kim M.K."/>
        </authorList>
    </citation>
    <scope>NUCLEOTIDE SEQUENCE [LARGE SCALE GENOMIC DNA]</scope>
    <source>
        <strain evidence="2 3">BT327</strain>
    </source>
</reference>
<evidence type="ECO:0000313" key="3">
    <source>
        <dbReference type="Proteomes" id="UP000474777"/>
    </source>
</evidence>
<proteinExistence type="predicted"/>
<feature type="region of interest" description="Disordered" evidence="1">
    <location>
        <begin position="30"/>
        <end position="62"/>
    </location>
</feature>
<accession>A0A6B3LVH9</accession>
<dbReference type="AlphaFoldDB" id="A0A6B3LVH9"/>
<gene>
    <name evidence="2" type="ORF">GXP69_07095</name>
</gene>